<dbReference type="AlphaFoldDB" id="A0A8D8LKQ1"/>
<dbReference type="EMBL" id="HBUF01011048">
    <property type="protein sequence ID" value="CAG6608313.1"/>
    <property type="molecule type" value="Transcribed_RNA"/>
</dbReference>
<protein>
    <submittedName>
        <fullName evidence="1">Uncharacterized protein</fullName>
    </submittedName>
</protein>
<organism evidence="1">
    <name type="scientific">Cacopsylla melanoneura</name>
    <dbReference type="NCBI Taxonomy" id="428564"/>
    <lineage>
        <taxon>Eukaryota</taxon>
        <taxon>Metazoa</taxon>
        <taxon>Ecdysozoa</taxon>
        <taxon>Arthropoda</taxon>
        <taxon>Hexapoda</taxon>
        <taxon>Insecta</taxon>
        <taxon>Pterygota</taxon>
        <taxon>Neoptera</taxon>
        <taxon>Paraneoptera</taxon>
        <taxon>Hemiptera</taxon>
        <taxon>Sternorrhyncha</taxon>
        <taxon>Psylloidea</taxon>
        <taxon>Psyllidae</taxon>
        <taxon>Psyllinae</taxon>
        <taxon>Cacopsylla</taxon>
    </lineage>
</organism>
<reference evidence="1" key="1">
    <citation type="submission" date="2021-05" db="EMBL/GenBank/DDBJ databases">
        <authorList>
            <person name="Alioto T."/>
            <person name="Alioto T."/>
            <person name="Gomez Garrido J."/>
        </authorList>
    </citation>
    <scope>NUCLEOTIDE SEQUENCE</scope>
</reference>
<dbReference type="EMBL" id="HBUF01011045">
    <property type="protein sequence ID" value="CAG6608310.1"/>
    <property type="molecule type" value="Transcribed_RNA"/>
</dbReference>
<dbReference type="Gene3D" id="3.30.70.60">
    <property type="match status" value="1"/>
</dbReference>
<proteinExistence type="predicted"/>
<name>A0A8D8LKQ1_9HEMI</name>
<dbReference type="EMBL" id="HBUF01011044">
    <property type="protein sequence ID" value="CAG6608309.1"/>
    <property type="molecule type" value="Transcribed_RNA"/>
</dbReference>
<evidence type="ECO:0000313" key="1">
    <source>
        <dbReference type="EMBL" id="CAG6608313.1"/>
    </source>
</evidence>
<dbReference type="EMBL" id="HBUF01011046">
    <property type="protein sequence ID" value="CAG6608311.1"/>
    <property type="molecule type" value="Transcribed_RNA"/>
</dbReference>
<dbReference type="EMBL" id="HBUF01011047">
    <property type="protein sequence ID" value="CAG6608312.1"/>
    <property type="molecule type" value="Transcribed_RNA"/>
</dbReference>
<dbReference type="InterPro" id="IPR014717">
    <property type="entry name" value="Transl_elong_EF1B/ribsomal_bS6"/>
</dbReference>
<accession>A0A8D8LKQ1</accession>
<sequence>MKEMEKLVRAIEMEGLLWGASKLGLIVRPQGRKYGQKQPFLSVYLSVNRISFSAFPSPVGASGPDHSDNFPPLFLNSPQSESSLVILSPLLIHPFSKHYKKFNI</sequence>